<dbReference type="Proteomes" id="UP000541444">
    <property type="component" value="Unassembled WGS sequence"/>
</dbReference>
<keyword evidence="5 7" id="KW-0472">Membrane</keyword>
<accession>A0A7J7MZJ1</accession>
<evidence type="ECO:0000256" key="7">
    <source>
        <dbReference type="SAM" id="Phobius"/>
    </source>
</evidence>
<dbReference type="PANTHER" id="PTHR48063:SF98">
    <property type="entry name" value="LRR RECEPTOR-LIKE SERINE_THREONINE-PROTEIN KINASE FLS2"/>
    <property type="match status" value="1"/>
</dbReference>
<name>A0A7J7MZJ1_9MAGN</name>
<keyword evidence="3" id="KW-0732">Signal</keyword>
<feature type="transmembrane region" description="Helical" evidence="7">
    <location>
        <begin position="127"/>
        <end position="151"/>
    </location>
</feature>
<proteinExistence type="predicted"/>
<evidence type="ECO:0000313" key="8">
    <source>
        <dbReference type="EMBL" id="KAF6160190.1"/>
    </source>
</evidence>
<dbReference type="Pfam" id="PF00560">
    <property type="entry name" value="LRR_1"/>
    <property type="match status" value="1"/>
</dbReference>
<evidence type="ECO:0000256" key="4">
    <source>
        <dbReference type="ARBA" id="ARBA00022989"/>
    </source>
</evidence>
<gene>
    <name evidence="8" type="ORF">GIB67_016626</name>
</gene>
<dbReference type="EMBL" id="JACGCM010001166">
    <property type="protein sequence ID" value="KAF6160190.1"/>
    <property type="molecule type" value="Genomic_DNA"/>
</dbReference>
<protein>
    <submittedName>
        <fullName evidence="8">Uncharacterized protein</fullName>
    </submittedName>
</protein>
<sequence length="189" mass="21461">MGKSYSYKGIGDLKELRSLNLSSNLLIGPFPESFQYLESIESLIPPWENIPPQIVRLGHLATFSVAFNNLSGSLPELKSQFGTFTESSYIGNPGLCGKPLKRSCSDDSQPQQNDNDADESKIIDSNVLFYIFLTISYAVGFWVVIGPLLFVKRWKEKYFGIMDVYIDWFSERMLIKVPMLVQNRRAAEE</sequence>
<evidence type="ECO:0000256" key="6">
    <source>
        <dbReference type="ARBA" id="ARBA00023180"/>
    </source>
</evidence>
<evidence type="ECO:0000256" key="5">
    <source>
        <dbReference type="ARBA" id="ARBA00023136"/>
    </source>
</evidence>
<keyword evidence="9" id="KW-1185">Reference proteome</keyword>
<keyword evidence="4 7" id="KW-1133">Transmembrane helix</keyword>
<keyword evidence="6" id="KW-0325">Glycoprotein</keyword>
<dbReference type="OrthoDB" id="544346at2759"/>
<keyword evidence="2 7" id="KW-0812">Transmembrane</keyword>
<dbReference type="PANTHER" id="PTHR48063">
    <property type="entry name" value="LRR RECEPTOR-LIKE KINASE"/>
    <property type="match status" value="1"/>
</dbReference>
<dbReference type="InterPro" id="IPR032675">
    <property type="entry name" value="LRR_dom_sf"/>
</dbReference>
<dbReference type="Gene3D" id="3.80.10.10">
    <property type="entry name" value="Ribonuclease Inhibitor"/>
    <property type="match status" value="1"/>
</dbReference>
<dbReference type="InterPro" id="IPR001611">
    <property type="entry name" value="Leu-rich_rpt"/>
</dbReference>
<dbReference type="InterPro" id="IPR046956">
    <property type="entry name" value="RLP23-like"/>
</dbReference>
<evidence type="ECO:0000256" key="3">
    <source>
        <dbReference type="ARBA" id="ARBA00022729"/>
    </source>
</evidence>
<comment type="caution">
    <text evidence="8">The sequence shown here is derived from an EMBL/GenBank/DDBJ whole genome shotgun (WGS) entry which is preliminary data.</text>
</comment>
<dbReference type="SUPFAM" id="SSF52058">
    <property type="entry name" value="L domain-like"/>
    <property type="match status" value="1"/>
</dbReference>
<evidence type="ECO:0000256" key="2">
    <source>
        <dbReference type="ARBA" id="ARBA00022692"/>
    </source>
</evidence>
<organism evidence="8 9">
    <name type="scientific">Kingdonia uniflora</name>
    <dbReference type="NCBI Taxonomy" id="39325"/>
    <lineage>
        <taxon>Eukaryota</taxon>
        <taxon>Viridiplantae</taxon>
        <taxon>Streptophyta</taxon>
        <taxon>Embryophyta</taxon>
        <taxon>Tracheophyta</taxon>
        <taxon>Spermatophyta</taxon>
        <taxon>Magnoliopsida</taxon>
        <taxon>Ranunculales</taxon>
        <taxon>Circaeasteraceae</taxon>
        <taxon>Kingdonia</taxon>
    </lineage>
</organism>
<comment type="subcellular location">
    <subcellularLocation>
        <location evidence="1">Membrane</location>
        <topology evidence="1">Single-pass type I membrane protein</topology>
    </subcellularLocation>
</comment>
<dbReference type="AlphaFoldDB" id="A0A7J7MZJ1"/>
<reference evidence="8 9" key="1">
    <citation type="journal article" date="2020" name="IScience">
        <title>Genome Sequencing of the Endangered Kingdonia uniflora (Circaeasteraceae, Ranunculales) Reveals Potential Mechanisms of Evolutionary Specialization.</title>
        <authorList>
            <person name="Sun Y."/>
            <person name="Deng T."/>
            <person name="Zhang A."/>
            <person name="Moore M.J."/>
            <person name="Landis J.B."/>
            <person name="Lin N."/>
            <person name="Zhang H."/>
            <person name="Zhang X."/>
            <person name="Huang J."/>
            <person name="Zhang X."/>
            <person name="Sun H."/>
            <person name="Wang H."/>
        </authorList>
    </citation>
    <scope>NUCLEOTIDE SEQUENCE [LARGE SCALE GENOMIC DNA]</scope>
    <source>
        <strain evidence="8">TB1705</strain>
        <tissue evidence="8">Leaf</tissue>
    </source>
</reference>
<evidence type="ECO:0000256" key="1">
    <source>
        <dbReference type="ARBA" id="ARBA00004479"/>
    </source>
</evidence>
<dbReference type="GO" id="GO:0016020">
    <property type="term" value="C:membrane"/>
    <property type="evidence" value="ECO:0007669"/>
    <property type="project" value="UniProtKB-SubCell"/>
</dbReference>
<evidence type="ECO:0000313" key="9">
    <source>
        <dbReference type="Proteomes" id="UP000541444"/>
    </source>
</evidence>